<organism evidence="1 2">
    <name type="scientific">Holothuria leucospilota</name>
    <name type="common">Black long sea cucumber</name>
    <name type="synonym">Mertensiothuria leucospilota</name>
    <dbReference type="NCBI Taxonomy" id="206669"/>
    <lineage>
        <taxon>Eukaryota</taxon>
        <taxon>Metazoa</taxon>
        <taxon>Echinodermata</taxon>
        <taxon>Eleutherozoa</taxon>
        <taxon>Echinozoa</taxon>
        <taxon>Holothuroidea</taxon>
        <taxon>Aspidochirotacea</taxon>
        <taxon>Aspidochirotida</taxon>
        <taxon>Holothuriidae</taxon>
        <taxon>Holothuria</taxon>
    </lineage>
</organism>
<name>A0A9Q1HGZ0_HOLLE</name>
<reference evidence="1" key="1">
    <citation type="submission" date="2021-10" db="EMBL/GenBank/DDBJ databases">
        <title>Tropical sea cucumber genome reveals ecological adaptation and Cuvierian tubules defense mechanism.</title>
        <authorList>
            <person name="Chen T."/>
        </authorList>
    </citation>
    <scope>NUCLEOTIDE SEQUENCE</scope>
    <source>
        <strain evidence="1">Nanhai2018</strain>
        <tissue evidence="1">Muscle</tissue>
    </source>
</reference>
<sequence length="60" mass="7266">MCRYVEEPELVFNILHTFEKDGKELKLCFLYFTRNCYLRKGFEHPIERSEGSIYTKTNDL</sequence>
<dbReference type="Proteomes" id="UP001152320">
    <property type="component" value="Chromosome 3"/>
</dbReference>
<comment type="caution">
    <text evidence="1">The sequence shown here is derived from an EMBL/GenBank/DDBJ whole genome shotgun (WGS) entry which is preliminary data.</text>
</comment>
<protein>
    <submittedName>
        <fullName evidence="1">Uncharacterized protein</fullName>
    </submittedName>
</protein>
<evidence type="ECO:0000313" key="2">
    <source>
        <dbReference type="Proteomes" id="UP001152320"/>
    </source>
</evidence>
<gene>
    <name evidence="1" type="ORF">HOLleu_08446</name>
</gene>
<accession>A0A9Q1HGZ0</accession>
<dbReference type="EMBL" id="JAIZAY010000003">
    <property type="protein sequence ID" value="KAJ8045435.1"/>
    <property type="molecule type" value="Genomic_DNA"/>
</dbReference>
<proteinExistence type="predicted"/>
<evidence type="ECO:0000313" key="1">
    <source>
        <dbReference type="EMBL" id="KAJ8045435.1"/>
    </source>
</evidence>
<dbReference type="AlphaFoldDB" id="A0A9Q1HGZ0"/>
<keyword evidence="2" id="KW-1185">Reference proteome</keyword>